<dbReference type="Gene3D" id="3.40.50.2000">
    <property type="entry name" value="Glycogen Phosphorylase B"/>
    <property type="match status" value="3"/>
</dbReference>
<dbReference type="AlphaFoldDB" id="A0AAD8DLS9"/>
<accession>A0AAD8DLS9</accession>
<protein>
    <recommendedName>
        <fullName evidence="8">UDP-glucuronosyltransferase</fullName>
    </recommendedName>
</protein>
<dbReference type="InterPro" id="IPR002213">
    <property type="entry name" value="UDP_glucos_trans"/>
</dbReference>
<evidence type="ECO:0000256" key="1">
    <source>
        <dbReference type="ARBA" id="ARBA00009995"/>
    </source>
</evidence>
<sequence>MKVFSCLVLCLLIFANHYEAARILAVFPIPSISHQVVFRPLTHELARRGHDVTVITPDPAFPKGGTPPNLTEIDVHQISYDMWQKIFMAATKGNKDDVVMVMDVILQALIAVVDIQLQDEKVKSLINDKTKQFDLLFLEACVRPALVYSHIYKAPVIQMSSLGAALDNYKNLGAPVHPMLYPSVTRQRLHNLTMWEKVKEFYYEYLITSLYANSQKAENAMLKKHFGNFIPPVSELNNNVDMLFLNVHPVFEGIRPVPPTVVYMGGLHQKPQKELPADLKSYLDSSKNGVIYVSFGTNVDPTLFPADRIEVLVKTFAQLPYDILWKWNNDVLPGRTPNIKISKWLPQSDLLRHPKIKLFITQAGLQSTDEAITAGVPLIAIPMFGDQWYNSEKYEYFKIGKKMFMETLTVEHFKKSIETVINDESYRKNMVQLRSVMRDEIESPLERAVWWTEHVLRHGGARHLRAPAANMSWAEKHFGPDVPPIQELNNNVDMMFLNMHQVFEGIRPVPPTVQYMGGLHQNREQEIPKDLKSYLDSSKNGIIYLSFGTNTDPSLLPPQTIQTLVNVLSKVPYDVLWKWNKNELPGRTKNIRISKWLPQADLLKHPKIKLFITQGGLQSTDEAITAGVPLIGIPMLGDQWYNVDQYEYHKIGVGLDMETMTEEDLHNAIDKIVKGGAYYRQNLKTLHSVMRDQPQPPLERAVWWTEHVLRHGGARHLRAPAANMSWSQYLELELVFILLLGFLVALTIFVLIIHYIYKITLANTSIGLKIKRS</sequence>
<evidence type="ECO:0000256" key="4">
    <source>
        <dbReference type="SAM" id="Phobius"/>
    </source>
</evidence>
<dbReference type="Proteomes" id="UP001231518">
    <property type="component" value="Chromosome 25"/>
</dbReference>
<dbReference type="GO" id="GO:0008194">
    <property type="term" value="F:UDP-glycosyltransferase activity"/>
    <property type="evidence" value="ECO:0007669"/>
    <property type="project" value="InterPro"/>
</dbReference>
<keyword evidence="4" id="KW-0472">Membrane</keyword>
<keyword evidence="4" id="KW-0812">Transmembrane</keyword>
<gene>
    <name evidence="6" type="ORF">PYW07_010543</name>
</gene>
<keyword evidence="5" id="KW-0732">Signal</keyword>
<dbReference type="PANTHER" id="PTHR48043">
    <property type="entry name" value="EG:EG0003.4 PROTEIN-RELATED"/>
    <property type="match status" value="1"/>
</dbReference>
<dbReference type="CDD" id="cd03784">
    <property type="entry name" value="GT1_Gtf-like"/>
    <property type="match status" value="2"/>
</dbReference>
<dbReference type="Pfam" id="PF00201">
    <property type="entry name" value="UDPGT"/>
    <property type="match status" value="2"/>
</dbReference>
<feature type="signal peptide" evidence="5">
    <location>
        <begin position="1"/>
        <end position="20"/>
    </location>
</feature>
<keyword evidence="2" id="KW-0328">Glycosyltransferase</keyword>
<evidence type="ECO:0008006" key="8">
    <source>
        <dbReference type="Google" id="ProtNLM"/>
    </source>
</evidence>
<keyword evidence="3" id="KW-0808">Transferase</keyword>
<name>A0AAD8DLS9_MYTSE</name>
<feature type="chain" id="PRO_5042016424" description="UDP-glucuronosyltransferase" evidence="5">
    <location>
        <begin position="21"/>
        <end position="773"/>
    </location>
</feature>
<dbReference type="PANTHER" id="PTHR48043:SF159">
    <property type="entry name" value="EG:EG0003.4 PROTEIN-RELATED"/>
    <property type="match status" value="1"/>
</dbReference>
<dbReference type="InterPro" id="IPR035595">
    <property type="entry name" value="UDP_glycos_trans_CS"/>
</dbReference>
<comment type="caution">
    <text evidence="6">The sequence shown here is derived from an EMBL/GenBank/DDBJ whole genome shotgun (WGS) entry which is preliminary data.</text>
</comment>
<proteinExistence type="inferred from homology"/>
<dbReference type="FunFam" id="3.40.50.2000:FF:000021">
    <property type="entry name" value="UDP-glucuronosyltransferase"/>
    <property type="match status" value="2"/>
</dbReference>
<evidence type="ECO:0000256" key="5">
    <source>
        <dbReference type="SAM" id="SignalP"/>
    </source>
</evidence>
<dbReference type="SUPFAM" id="SSF53756">
    <property type="entry name" value="UDP-Glycosyltransferase/glycogen phosphorylase"/>
    <property type="match status" value="2"/>
</dbReference>
<feature type="transmembrane region" description="Helical" evidence="4">
    <location>
        <begin position="734"/>
        <end position="757"/>
    </location>
</feature>
<organism evidence="6 7">
    <name type="scientific">Mythimna separata</name>
    <name type="common">Oriental armyworm</name>
    <name type="synonym">Pseudaletia separata</name>
    <dbReference type="NCBI Taxonomy" id="271217"/>
    <lineage>
        <taxon>Eukaryota</taxon>
        <taxon>Metazoa</taxon>
        <taxon>Ecdysozoa</taxon>
        <taxon>Arthropoda</taxon>
        <taxon>Hexapoda</taxon>
        <taxon>Insecta</taxon>
        <taxon>Pterygota</taxon>
        <taxon>Neoptera</taxon>
        <taxon>Endopterygota</taxon>
        <taxon>Lepidoptera</taxon>
        <taxon>Glossata</taxon>
        <taxon>Ditrysia</taxon>
        <taxon>Noctuoidea</taxon>
        <taxon>Noctuidae</taxon>
        <taxon>Noctuinae</taxon>
        <taxon>Hadenini</taxon>
        <taxon>Mythimna</taxon>
    </lineage>
</organism>
<comment type="similarity">
    <text evidence="1">Belongs to the UDP-glycosyltransferase family.</text>
</comment>
<dbReference type="EMBL" id="JARGEI010000026">
    <property type="protein sequence ID" value="KAJ8708418.1"/>
    <property type="molecule type" value="Genomic_DNA"/>
</dbReference>
<reference evidence="6" key="1">
    <citation type="submission" date="2023-03" db="EMBL/GenBank/DDBJ databases">
        <title>Chromosome-level genomes of two armyworms, Mythimna separata and Mythimna loreyi, provide insights into the biosynthesis and reception of sex pheromones.</title>
        <authorList>
            <person name="Zhao H."/>
        </authorList>
    </citation>
    <scope>NUCLEOTIDE SEQUENCE</scope>
    <source>
        <strain evidence="6">BeijingLab</strain>
        <tissue evidence="6">Pupa</tissue>
    </source>
</reference>
<evidence type="ECO:0000313" key="6">
    <source>
        <dbReference type="EMBL" id="KAJ8708418.1"/>
    </source>
</evidence>
<dbReference type="PROSITE" id="PS00375">
    <property type="entry name" value="UDPGT"/>
    <property type="match status" value="2"/>
</dbReference>
<keyword evidence="7" id="KW-1185">Reference proteome</keyword>
<evidence type="ECO:0000256" key="3">
    <source>
        <dbReference type="ARBA" id="ARBA00022679"/>
    </source>
</evidence>
<dbReference type="InterPro" id="IPR050271">
    <property type="entry name" value="UDP-glycosyltransferase"/>
</dbReference>
<keyword evidence="4" id="KW-1133">Transmembrane helix</keyword>
<evidence type="ECO:0000313" key="7">
    <source>
        <dbReference type="Proteomes" id="UP001231518"/>
    </source>
</evidence>
<evidence type="ECO:0000256" key="2">
    <source>
        <dbReference type="ARBA" id="ARBA00022676"/>
    </source>
</evidence>